<comment type="caution">
    <text evidence="13">The sequence shown here is derived from an EMBL/GenBank/DDBJ whole genome shotgun (WGS) entry which is preliminary data.</text>
</comment>
<dbReference type="SUPFAM" id="SSF69742">
    <property type="entry name" value="Glutamyl tRNA-reductase catalytic, N-terminal domain"/>
    <property type="match status" value="1"/>
</dbReference>
<sequence>MSLLVLGLSHHNAPLDLLERISLDSEGRRRLATELAGSEHIAESVVVSTCNRTEVYVEAVTFHGAVAAVTEALESVADLPRADLTDRLAVHFEDRAIAHAFRVAGGLDSMAVGESQIRAQLRMALHEAQEERVVGPALNTLFQRALRVGKRVHTDTSIDTVSGSLVDAGLAAARPILGDLSEASVVVVGAGAMAALSATTARRAGVGRLVIANRTLSRGAALAARVDGEAVRFSELDEALVGADIVIACIGAPGVILTADDAARAQALRGGRPQVYLDLAMPHDIDHAIADLPGTTRLGLEHLGLLIADSASGPQVQAATDIVTAEVAAYLTERSVQAAAPTIAALRARAVEVLDSELARLQGRTPELSDAERREVEIAMGRLVDKLLHGPTLRVKELAASGRIGAYADALAELFALDPETVATVSAPPPFDRASDEGAAR</sequence>
<reference evidence="14" key="1">
    <citation type="journal article" date="2019" name="Int. J. Syst. Evol. Microbiol.">
        <title>The Global Catalogue of Microorganisms (GCM) 10K type strain sequencing project: providing services to taxonomists for standard genome sequencing and annotation.</title>
        <authorList>
            <consortium name="The Broad Institute Genomics Platform"/>
            <consortium name="The Broad Institute Genome Sequencing Center for Infectious Disease"/>
            <person name="Wu L."/>
            <person name="Ma J."/>
        </authorList>
    </citation>
    <scope>NUCLEOTIDE SEQUENCE [LARGE SCALE GENOMIC DNA]</scope>
    <source>
        <strain evidence="14">JCM 15592</strain>
    </source>
</reference>
<dbReference type="PANTHER" id="PTHR43013:SF1">
    <property type="entry name" value="GLUTAMYL-TRNA REDUCTASE"/>
    <property type="match status" value="1"/>
</dbReference>
<dbReference type="RefSeq" id="WP_344080219.1">
    <property type="nucleotide sequence ID" value="NZ_BAAAPO010000006.1"/>
</dbReference>
<evidence type="ECO:0000256" key="2">
    <source>
        <dbReference type="ARBA" id="ARBA00005916"/>
    </source>
</evidence>
<dbReference type="InterPro" id="IPR006151">
    <property type="entry name" value="Shikm_DH/Glu-tRNA_Rdtase"/>
</dbReference>
<accession>A0ABP4XJM0</accession>
<dbReference type="NCBIfam" id="NF000744">
    <property type="entry name" value="PRK00045.1-3"/>
    <property type="match status" value="1"/>
</dbReference>
<gene>
    <name evidence="8" type="primary">hemA</name>
    <name evidence="13" type="ORF">GCM10009811_02910</name>
</gene>
<dbReference type="SUPFAM" id="SSF51735">
    <property type="entry name" value="NAD(P)-binding Rossmann-fold domains"/>
    <property type="match status" value="1"/>
</dbReference>
<dbReference type="Pfam" id="PF01488">
    <property type="entry name" value="Shikimate_DH"/>
    <property type="match status" value="1"/>
</dbReference>
<dbReference type="InterPro" id="IPR015896">
    <property type="entry name" value="4pyrrol_synth_GluRdtase_dimer"/>
</dbReference>
<evidence type="ECO:0000259" key="10">
    <source>
        <dbReference type="Pfam" id="PF00745"/>
    </source>
</evidence>
<feature type="domain" description="Tetrapyrrole biosynthesis glutamyl-tRNA reductase dimerisation" evidence="10">
    <location>
        <begin position="319"/>
        <end position="417"/>
    </location>
</feature>
<proteinExistence type="inferred from homology"/>
<dbReference type="PANTHER" id="PTHR43013">
    <property type="entry name" value="GLUTAMYL-TRNA REDUCTASE"/>
    <property type="match status" value="1"/>
</dbReference>
<evidence type="ECO:0000259" key="11">
    <source>
        <dbReference type="Pfam" id="PF01488"/>
    </source>
</evidence>
<evidence type="ECO:0000313" key="13">
    <source>
        <dbReference type="EMBL" id="GAA1780983.1"/>
    </source>
</evidence>
<evidence type="ECO:0000256" key="7">
    <source>
        <dbReference type="ARBA" id="ARBA00047464"/>
    </source>
</evidence>
<feature type="binding site" evidence="8">
    <location>
        <position position="109"/>
    </location>
    <ligand>
        <name>substrate</name>
    </ligand>
</feature>
<evidence type="ECO:0000256" key="1">
    <source>
        <dbReference type="ARBA" id="ARBA00005059"/>
    </source>
</evidence>
<dbReference type="InterPro" id="IPR000343">
    <property type="entry name" value="4pyrrol_synth_GluRdtase"/>
</dbReference>
<dbReference type="Pfam" id="PF00745">
    <property type="entry name" value="GlutR_dimer"/>
    <property type="match status" value="1"/>
</dbReference>
<evidence type="ECO:0000256" key="3">
    <source>
        <dbReference type="ARBA" id="ARBA00012970"/>
    </source>
</evidence>
<feature type="domain" description="Glutamyl-tRNA reductase N-terminal" evidence="12">
    <location>
        <begin position="6"/>
        <end position="156"/>
    </location>
</feature>
<dbReference type="InterPro" id="IPR036343">
    <property type="entry name" value="GluRdtase_N_sf"/>
</dbReference>
<evidence type="ECO:0000259" key="12">
    <source>
        <dbReference type="Pfam" id="PF05201"/>
    </source>
</evidence>
<feature type="domain" description="Quinate/shikimate 5-dehydrogenase/glutamyl-tRNA reductase" evidence="11">
    <location>
        <begin position="173"/>
        <end position="296"/>
    </location>
</feature>
<dbReference type="InterPro" id="IPR015895">
    <property type="entry name" value="4pyrrol_synth_GluRdtase_N"/>
</dbReference>
<feature type="binding site" evidence="8">
    <location>
        <begin position="114"/>
        <end position="116"/>
    </location>
    <ligand>
        <name>substrate</name>
    </ligand>
</feature>
<comment type="similarity">
    <text evidence="2 8 9">Belongs to the glutamyl-tRNA reductase family.</text>
</comment>
<evidence type="ECO:0000256" key="5">
    <source>
        <dbReference type="ARBA" id="ARBA00023002"/>
    </source>
</evidence>
<organism evidence="13 14">
    <name type="scientific">Nostocoides veronense</name>
    <dbReference type="NCBI Taxonomy" id="330836"/>
    <lineage>
        <taxon>Bacteria</taxon>
        <taxon>Bacillati</taxon>
        <taxon>Actinomycetota</taxon>
        <taxon>Actinomycetes</taxon>
        <taxon>Micrococcales</taxon>
        <taxon>Intrasporangiaceae</taxon>
        <taxon>Nostocoides</taxon>
    </lineage>
</organism>
<keyword evidence="4 8" id="KW-0521">NADP</keyword>
<feature type="binding site" evidence="8">
    <location>
        <begin position="189"/>
        <end position="194"/>
    </location>
    <ligand>
        <name>NADP(+)</name>
        <dbReference type="ChEBI" id="CHEBI:58349"/>
    </ligand>
</feature>
<dbReference type="SUPFAM" id="SSF69075">
    <property type="entry name" value="Glutamyl tRNA-reductase dimerization domain"/>
    <property type="match status" value="1"/>
</dbReference>
<comment type="function">
    <text evidence="8">Catalyzes the NADPH-dependent reduction of glutamyl-tRNA(Glu) to glutamate 1-semialdehyde (GSA).</text>
</comment>
<comment type="miscellaneous">
    <text evidence="8">During catalysis, the active site Cys acts as a nucleophile attacking the alpha-carbonyl group of tRNA-bound glutamate with the formation of a thioester intermediate between enzyme and glutamate, and the concomitant release of tRNA(Glu). The thioester intermediate is finally reduced by direct hydride transfer from NADPH, to form the product GSA.</text>
</comment>
<evidence type="ECO:0000256" key="6">
    <source>
        <dbReference type="ARBA" id="ARBA00023244"/>
    </source>
</evidence>
<protein>
    <recommendedName>
        <fullName evidence="3 8">Glutamyl-tRNA reductase</fullName>
        <shortName evidence="8">GluTR</shortName>
        <ecNumber evidence="3 8">1.2.1.70</ecNumber>
    </recommendedName>
</protein>
<dbReference type="Gene3D" id="3.40.50.720">
    <property type="entry name" value="NAD(P)-binding Rossmann-like Domain"/>
    <property type="match status" value="1"/>
</dbReference>
<feature type="binding site" evidence="8">
    <location>
        <position position="120"/>
    </location>
    <ligand>
        <name>substrate</name>
    </ligand>
</feature>
<evidence type="ECO:0000256" key="8">
    <source>
        <dbReference type="HAMAP-Rule" id="MF_00087"/>
    </source>
</evidence>
<feature type="active site" description="Nucleophile" evidence="8">
    <location>
        <position position="50"/>
    </location>
</feature>
<dbReference type="HAMAP" id="MF_00087">
    <property type="entry name" value="Glu_tRNA_reductase"/>
    <property type="match status" value="1"/>
</dbReference>
<comment type="pathway">
    <text evidence="1 8 9">Porphyrin-containing compound metabolism; protoporphyrin-IX biosynthesis; 5-aminolevulinate from L-glutamyl-tRNA(Glu): step 1/2.</text>
</comment>
<evidence type="ECO:0000313" key="14">
    <source>
        <dbReference type="Proteomes" id="UP001499938"/>
    </source>
</evidence>
<dbReference type="NCBIfam" id="TIGR01035">
    <property type="entry name" value="hemA"/>
    <property type="match status" value="1"/>
</dbReference>
<dbReference type="EC" id="1.2.1.70" evidence="3 8"/>
<comment type="domain">
    <text evidence="8">Possesses an unusual extended V-shaped dimeric structure with each monomer consisting of three distinct domains arranged along a curved 'spinal' alpha-helix. The N-terminal catalytic domain specifically recognizes the glutamate moiety of the substrate. The second domain is the NADPH-binding domain, and the third C-terminal domain is responsible for dimerization.</text>
</comment>
<feature type="binding site" evidence="8">
    <location>
        <begin position="49"/>
        <end position="52"/>
    </location>
    <ligand>
        <name>substrate</name>
    </ligand>
</feature>
<dbReference type="PIRSF" id="PIRSF000445">
    <property type="entry name" value="4pyrrol_synth_GluRdtase"/>
    <property type="match status" value="1"/>
</dbReference>
<dbReference type="Proteomes" id="UP001499938">
    <property type="component" value="Unassembled WGS sequence"/>
</dbReference>
<keyword evidence="5 8" id="KW-0560">Oxidoreductase</keyword>
<dbReference type="EMBL" id="BAAAPO010000006">
    <property type="protein sequence ID" value="GAA1780983.1"/>
    <property type="molecule type" value="Genomic_DNA"/>
</dbReference>
<keyword evidence="14" id="KW-1185">Reference proteome</keyword>
<comment type="catalytic activity">
    <reaction evidence="7 8 9">
        <text>(S)-4-amino-5-oxopentanoate + tRNA(Glu) + NADP(+) = L-glutamyl-tRNA(Glu) + NADPH + H(+)</text>
        <dbReference type="Rhea" id="RHEA:12344"/>
        <dbReference type="Rhea" id="RHEA-COMP:9663"/>
        <dbReference type="Rhea" id="RHEA-COMP:9680"/>
        <dbReference type="ChEBI" id="CHEBI:15378"/>
        <dbReference type="ChEBI" id="CHEBI:57501"/>
        <dbReference type="ChEBI" id="CHEBI:57783"/>
        <dbReference type="ChEBI" id="CHEBI:58349"/>
        <dbReference type="ChEBI" id="CHEBI:78442"/>
        <dbReference type="ChEBI" id="CHEBI:78520"/>
        <dbReference type="EC" id="1.2.1.70"/>
    </reaction>
</comment>
<comment type="subunit">
    <text evidence="8">Homodimer.</text>
</comment>
<feature type="site" description="Important for activity" evidence="8">
    <location>
        <position position="99"/>
    </location>
</feature>
<name>A0ABP4XJM0_9MICO</name>
<keyword evidence="6 8" id="KW-0627">Porphyrin biosynthesis</keyword>
<evidence type="ECO:0000256" key="4">
    <source>
        <dbReference type="ARBA" id="ARBA00022857"/>
    </source>
</evidence>
<dbReference type="InterPro" id="IPR036453">
    <property type="entry name" value="GluRdtase_dimer_dom_sf"/>
</dbReference>
<dbReference type="Pfam" id="PF05201">
    <property type="entry name" value="GlutR_N"/>
    <property type="match status" value="1"/>
</dbReference>
<dbReference type="InterPro" id="IPR036291">
    <property type="entry name" value="NAD(P)-bd_dom_sf"/>
</dbReference>
<evidence type="ECO:0000256" key="9">
    <source>
        <dbReference type="RuleBase" id="RU000584"/>
    </source>
</evidence>
<dbReference type="Gene3D" id="3.30.460.30">
    <property type="entry name" value="Glutamyl-tRNA reductase, N-terminal domain"/>
    <property type="match status" value="1"/>
</dbReference>
<dbReference type="CDD" id="cd05213">
    <property type="entry name" value="NAD_bind_Glutamyl_tRNA_reduct"/>
    <property type="match status" value="1"/>
</dbReference>